<sequence length="141" mass="15546">MPRRGKLRLKAPGLEARSVIRQVGIHIYRVVKSIGVSVTRIHKGALCLSLSPLILTIVVAHLPSGGSQPTDASYFVSQHPSTPTPLLYIKSPFHPFYHPPTQNVSSPCILILPIIPTSSFGQPFASFLRPNLEFLRHFETS</sequence>
<comment type="caution">
    <text evidence="1">The sequence shown here is derived from an EMBL/GenBank/DDBJ whole genome shotgun (WGS) entry which is preliminary data.</text>
</comment>
<dbReference type="EMBL" id="JAHXZJ010000747">
    <property type="protein sequence ID" value="KAH0557293.1"/>
    <property type="molecule type" value="Genomic_DNA"/>
</dbReference>
<accession>A0AAV7IBA7</accession>
<evidence type="ECO:0000313" key="2">
    <source>
        <dbReference type="Proteomes" id="UP000826195"/>
    </source>
</evidence>
<keyword evidence="2" id="KW-1185">Reference proteome</keyword>
<proteinExistence type="predicted"/>
<organism evidence="1 2">
    <name type="scientific">Cotesia glomerata</name>
    <name type="common">Lepidopteran parasitic wasp</name>
    <name type="synonym">Apanteles glomeratus</name>
    <dbReference type="NCBI Taxonomy" id="32391"/>
    <lineage>
        <taxon>Eukaryota</taxon>
        <taxon>Metazoa</taxon>
        <taxon>Ecdysozoa</taxon>
        <taxon>Arthropoda</taxon>
        <taxon>Hexapoda</taxon>
        <taxon>Insecta</taxon>
        <taxon>Pterygota</taxon>
        <taxon>Neoptera</taxon>
        <taxon>Endopterygota</taxon>
        <taxon>Hymenoptera</taxon>
        <taxon>Apocrita</taxon>
        <taxon>Ichneumonoidea</taxon>
        <taxon>Braconidae</taxon>
        <taxon>Microgastrinae</taxon>
        <taxon>Cotesia</taxon>
    </lineage>
</organism>
<name>A0AAV7IBA7_COTGL</name>
<dbReference type="AlphaFoldDB" id="A0AAV7IBA7"/>
<reference evidence="1 2" key="1">
    <citation type="journal article" date="2021" name="J. Hered.">
        <title>A chromosome-level genome assembly of the parasitoid wasp, Cotesia glomerata (Hymenoptera: Braconidae).</title>
        <authorList>
            <person name="Pinto B.J."/>
            <person name="Weis J.J."/>
            <person name="Gamble T."/>
            <person name="Ode P.J."/>
            <person name="Paul R."/>
            <person name="Zaspel J.M."/>
        </authorList>
    </citation>
    <scope>NUCLEOTIDE SEQUENCE [LARGE SCALE GENOMIC DNA]</scope>
    <source>
        <strain evidence="1">CgM1</strain>
    </source>
</reference>
<gene>
    <name evidence="1" type="ORF">KQX54_002832</name>
</gene>
<dbReference type="Proteomes" id="UP000826195">
    <property type="component" value="Unassembled WGS sequence"/>
</dbReference>
<evidence type="ECO:0000313" key="1">
    <source>
        <dbReference type="EMBL" id="KAH0557293.1"/>
    </source>
</evidence>
<protein>
    <submittedName>
        <fullName evidence="1">Uncharacterized protein</fullName>
    </submittedName>
</protein>